<dbReference type="Proteomes" id="UP000054018">
    <property type="component" value="Unassembled WGS sequence"/>
</dbReference>
<gene>
    <name evidence="1" type="ORF">PISMIDRAFT_350046</name>
</gene>
<evidence type="ECO:0000313" key="2">
    <source>
        <dbReference type="Proteomes" id="UP000054018"/>
    </source>
</evidence>
<organism evidence="1 2">
    <name type="scientific">Pisolithus microcarpus 441</name>
    <dbReference type="NCBI Taxonomy" id="765257"/>
    <lineage>
        <taxon>Eukaryota</taxon>
        <taxon>Fungi</taxon>
        <taxon>Dikarya</taxon>
        <taxon>Basidiomycota</taxon>
        <taxon>Agaricomycotina</taxon>
        <taxon>Agaricomycetes</taxon>
        <taxon>Agaricomycetidae</taxon>
        <taxon>Boletales</taxon>
        <taxon>Sclerodermatineae</taxon>
        <taxon>Pisolithaceae</taxon>
        <taxon>Pisolithus</taxon>
    </lineage>
</organism>
<proteinExistence type="predicted"/>
<name>A0A0C9ZSW8_9AGAM</name>
<dbReference type="AlphaFoldDB" id="A0A0C9ZSW8"/>
<reference evidence="2" key="2">
    <citation type="submission" date="2015-01" db="EMBL/GenBank/DDBJ databases">
        <title>Evolutionary Origins and Diversification of the Mycorrhizal Mutualists.</title>
        <authorList>
            <consortium name="DOE Joint Genome Institute"/>
            <consortium name="Mycorrhizal Genomics Consortium"/>
            <person name="Kohler A."/>
            <person name="Kuo A."/>
            <person name="Nagy L.G."/>
            <person name="Floudas D."/>
            <person name="Copeland A."/>
            <person name="Barry K.W."/>
            <person name="Cichocki N."/>
            <person name="Veneault-Fourrey C."/>
            <person name="LaButti K."/>
            <person name="Lindquist E.A."/>
            <person name="Lipzen A."/>
            <person name="Lundell T."/>
            <person name="Morin E."/>
            <person name="Murat C."/>
            <person name="Riley R."/>
            <person name="Ohm R."/>
            <person name="Sun H."/>
            <person name="Tunlid A."/>
            <person name="Henrissat B."/>
            <person name="Grigoriev I.V."/>
            <person name="Hibbett D.S."/>
            <person name="Martin F."/>
        </authorList>
    </citation>
    <scope>NUCLEOTIDE SEQUENCE [LARGE SCALE GENOMIC DNA]</scope>
    <source>
        <strain evidence="2">441</strain>
    </source>
</reference>
<dbReference type="OrthoDB" id="2692480at2759"/>
<dbReference type="EMBL" id="KN833709">
    <property type="protein sequence ID" value="KIK25357.1"/>
    <property type="molecule type" value="Genomic_DNA"/>
</dbReference>
<accession>A0A0C9ZSW8</accession>
<reference evidence="1 2" key="1">
    <citation type="submission" date="2014-04" db="EMBL/GenBank/DDBJ databases">
        <authorList>
            <consortium name="DOE Joint Genome Institute"/>
            <person name="Kuo A."/>
            <person name="Kohler A."/>
            <person name="Costa M.D."/>
            <person name="Nagy L.G."/>
            <person name="Floudas D."/>
            <person name="Copeland A."/>
            <person name="Barry K.W."/>
            <person name="Cichocki N."/>
            <person name="Veneault-Fourrey C."/>
            <person name="LaButti K."/>
            <person name="Lindquist E.A."/>
            <person name="Lipzen A."/>
            <person name="Lundell T."/>
            <person name="Morin E."/>
            <person name="Murat C."/>
            <person name="Sun H."/>
            <person name="Tunlid A."/>
            <person name="Henrissat B."/>
            <person name="Grigoriev I.V."/>
            <person name="Hibbett D.S."/>
            <person name="Martin F."/>
            <person name="Nordberg H.P."/>
            <person name="Cantor M.N."/>
            <person name="Hua S.X."/>
        </authorList>
    </citation>
    <scope>NUCLEOTIDE SEQUENCE [LARGE SCALE GENOMIC DNA]</scope>
    <source>
        <strain evidence="1 2">441</strain>
    </source>
</reference>
<evidence type="ECO:0000313" key="1">
    <source>
        <dbReference type="EMBL" id="KIK25357.1"/>
    </source>
</evidence>
<dbReference type="HOGENOM" id="CLU_2813361_0_0_1"/>
<protein>
    <submittedName>
        <fullName evidence="1">Uncharacterized protein</fullName>
    </submittedName>
</protein>
<keyword evidence="2" id="KW-1185">Reference proteome</keyword>
<sequence>MPWGFPIFIGTNTVVDSWRKYAPKSDLMVPSAGHLIPFFVSEVISLKVAVYLDKEMVASRYIVTQTG</sequence>